<protein>
    <recommendedName>
        <fullName evidence="4">Right handed beta helix domain-containing protein</fullName>
    </recommendedName>
</protein>
<dbReference type="AlphaFoldDB" id="A0A1L0DUS8"/>
<evidence type="ECO:0000256" key="1">
    <source>
        <dbReference type="SAM" id="MobiDB-lite"/>
    </source>
</evidence>
<dbReference type="InterPro" id="IPR006626">
    <property type="entry name" value="PbH1"/>
</dbReference>
<dbReference type="OrthoDB" id="6212053at2"/>
<evidence type="ECO:0000313" key="2">
    <source>
        <dbReference type="EMBL" id="SGY93361.1"/>
    </source>
</evidence>
<dbReference type="Proteomes" id="UP000183794">
    <property type="component" value="Unassembled WGS sequence"/>
</dbReference>
<evidence type="ECO:0000313" key="3">
    <source>
        <dbReference type="Proteomes" id="UP000183794"/>
    </source>
</evidence>
<organism evidence="2 3">
    <name type="scientific">Moritella viscosa</name>
    <dbReference type="NCBI Taxonomy" id="80854"/>
    <lineage>
        <taxon>Bacteria</taxon>
        <taxon>Pseudomonadati</taxon>
        <taxon>Pseudomonadota</taxon>
        <taxon>Gammaproteobacteria</taxon>
        <taxon>Alteromonadales</taxon>
        <taxon>Moritellaceae</taxon>
        <taxon>Moritella</taxon>
    </lineage>
</organism>
<dbReference type="Gene3D" id="2.160.20.10">
    <property type="entry name" value="Single-stranded right-handed beta-helix, Pectin lyase-like"/>
    <property type="match status" value="2"/>
</dbReference>
<evidence type="ECO:0008006" key="4">
    <source>
        <dbReference type="Google" id="ProtNLM"/>
    </source>
</evidence>
<feature type="compositionally biased region" description="Polar residues" evidence="1">
    <location>
        <begin position="86"/>
        <end position="98"/>
    </location>
</feature>
<proteinExistence type="predicted"/>
<dbReference type="SMART" id="SM00710">
    <property type="entry name" value="PbH1"/>
    <property type="match status" value="7"/>
</dbReference>
<accession>A0A1L0DUS8</accession>
<name>A0A1L0DUS8_9GAMM</name>
<dbReference type="SUPFAM" id="SSF51126">
    <property type="entry name" value="Pectin lyase-like"/>
    <property type="match status" value="1"/>
</dbReference>
<dbReference type="InterPro" id="IPR011050">
    <property type="entry name" value="Pectin_lyase_fold/virulence"/>
</dbReference>
<reference evidence="2 3" key="1">
    <citation type="submission" date="2016-11" db="EMBL/GenBank/DDBJ databases">
        <authorList>
            <person name="Jaros S."/>
            <person name="Januszkiewicz K."/>
            <person name="Wedrychowicz H."/>
        </authorList>
    </citation>
    <scope>NUCLEOTIDE SEQUENCE [LARGE SCALE GENOMIC DNA]</scope>
    <source>
        <strain evidence="2">NVI 5450</strain>
    </source>
</reference>
<sequence>MCKKLELRILSWFVSIFFITYGAAASILPLSVPNPTSTWVDRSYQGEVIHPITGEAPVSWQAAQNMGLPTYYIDSTHASATDKDNPNGSPGQPRLTISETTYPEGSYVEIHGGPYSGGGQIIFKANGTPGKPVWFRGGNSTNKAIITGEIIAKGQYLFIENLKFENRKSLSLRTHDNSSLSNVVIRNLTFTGDGIGYGSGSAIPIYSNSSANRFHDILLYNNEISFLGNDYDDSETSLGESQENDYHGIHPDINVDRVWIFNNKIHNLGGDSVQVSRASTSDNNRPSDVFIINNEFYSNLENAVDVKTANNTLIMGNVVYDWRQHRGNTSTGAAIVVHNKAKNTWIVNNYISDAVDAVIVSDGSVETWVIGNVIHNIKHSIWDENWAFSSIYSTGSAIHFRGGSKGGAINNTIINTDKGFEGEGSNLIFINNIIVERNESSAYDLYIGTSNAGNKITNNLIYHSKFNYKFKNTMCLVCIYEPPKFINGSFEISLLSPAIGSGTMINFILNKYTAIFSTTLDNDIKGGVRVIGGIDIGAYENQNLTGERTGRPNPPEILGISIK</sequence>
<dbReference type="RefSeq" id="WP_075497134.1">
    <property type="nucleotide sequence ID" value="NZ_CAWRBC010000142.1"/>
</dbReference>
<feature type="region of interest" description="Disordered" evidence="1">
    <location>
        <begin position="78"/>
        <end position="98"/>
    </location>
</feature>
<dbReference type="InterPro" id="IPR012334">
    <property type="entry name" value="Pectin_lyas_fold"/>
</dbReference>
<gene>
    <name evidence="2" type="ORF">NVI5450_1472</name>
</gene>
<dbReference type="EMBL" id="FPLD01000045">
    <property type="protein sequence ID" value="SGY93361.1"/>
    <property type="molecule type" value="Genomic_DNA"/>
</dbReference>